<dbReference type="SUPFAM" id="SSF56112">
    <property type="entry name" value="Protein kinase-like (PK-like)"/>
    <property type="match status" value="1"/>
</dbReference>
<dbReference type="SMART" id="SM00220">
    <property type="entry name" value="S_TKc"/>
    <property type="match status" value="1"/>
</dbReference>
<evidence type="ECO:0000313" key="5">
    <source>
        <dbReference type="EMBL" id="CAG8607035.1"/>
    </source>
</evidence>
<dbReference type="Gene3D" id="1.25.40.10">
    <property type="entry name" value="Tetratricopeptide repeat domain"/>
    <property type="match status" value="1"/>
</dbReference>
<evidence type="ECO:0000259" key="4">
    <source>
        <dbReference type="PROSITE" id="PS50011"/>
    </source>
</evidence>
<feature type="domain" description="Protein kinase" evidence="4">
    <location>
        <begin position="1"/>
        <end position="224"/>
    </location>
</feature>
<dbReference type="PANTHER" id="PTHR44943:SF8">
    <property type="entry name" value="TPR REPEAT-CONTAINING PROTEIN MJ0263"/>
    <property type="match status" value="1"/>
</dbReference>
<dbReference type="PROSITE" id="PS50005">
    <property type="entry name" value="TPR"/>
    <property type="match status" value="1"/>
</dbReference>
<dbReference type="Pfam" id="PF13181">
    <property type="entry name" value="TPR_8"/>
    <property type="match status" value="1"/>
</dbReference>
<dbReference type="SMART" id="SM00028">
    <property type="entry name" value="TPR"/>
    <property type="match status" value="3"/>
</dbReference>
<sequence length="264" mass="30686">MVAHHDNIIRFFGITQDPNTEKYYLVLQFANNSDLRDYLRNKFSELDWETEISGINCLHNANIVHRDLHDKNILVQVRKLMITDFGISKSVEITPNLFLLLIVIVSSGLPPFRDKSNLENNVLINYYNDLINYKPLVRNHNSYRGVIYSIMSRYEESLVDLDKSLEIDPINTSALAIRGITYHITSKHEESLADLNKSLEIDPNYVSALEQRAWRMMNSYEESLADLNKSLEIRPDNARALDKYEELLTDLNKSLKLIQIMKTH</sequence>
<dbReference type="InterPro" id="IPR000719">
    <property type="entry name" value="Prot_kinase_dom"/>
</dbReference>
<reference evidence="5" key="1">
    <citation type="submission" date="2021-06" db="EMBL/GenBank/DDBJ databases">
        <authorList>
            <person name="Kallberg Y."/>
            <person name="Tangrot J."/>
            <person name="Rosling A."/>
        </authorList>
    </citation>
    <scope>NUCLEOTIDE SEQUENCE</scope>
    <source>
        <strain evidence="5">FL130A</strain>
    </source>
</reference>
<feature type="repeat" description="TPR" evidence="3">
    <location>
        <begin position="172"/>
        <end position="205"/>
    </location>
</feature>
<keyword evidence="6" id="KW-1185">Reference proteome</keyword>
<name>A0A9N9CL00_9GLOM</name>
<accession>A0A9N9CL00</accession>
<dbReference type="Proteomes" id="UP000789508">
    <property type="component" value="Unassembled WGS sequence"/>
</dbReference>
<dbReference type="InterPro" id="IPR051685">
    <property type="entry name" value="Ycf3/AcsC/BcsC/TPR_MFPF"/>
</dbReference>
<evidence type="ECO:0000313" key="6">
    <source>
        <dbReference type="Proteomes" id="UP000789508"/>
    </source>
</evidence>
<dbReference type="InterPro" id="IPR019734">
    <property type="entry name" value="TPR_rpt"/>
</dbReference>
<evidence type="ECO:0000256" key="3">
    <source>
        <dbReference type="PROSITE-ProRule" id="PRU00339"/>
    </source>
</evidence>
<organism evidence="5 6">
    <name type="scientific">Ambispora leptoticha</name>
    <dbReference type="NCBI Taxonomy" id="144679"/>
    <lineage>
        <taxon>Eukaryota</taxon>
        <taxon>Fungi</taxon>
        <taxon>Fungi incertae sedis</taxon>
        <taxon>Mucoromycota</taxon>
        <taxon>Glomeromycotina</taxon>
        <taxon>Glomeromycetes</taxon>
        <taxon>Archaeosporales</taxon>
        <taxon>Ambisporaceae</taxon>
        <taxon>Ambispora</taxon>
    </lineage>
</organism>
<dbReference type="InterPro" id="IPR011009">
    <property type="entry name" value="Kinase-like_dom_sf"/>
</dbReference>
<dbReference type="InterPro" id="IPR011990">
    <property type="entry name" value="TPR-like_helical_dom_sf"/>
</dbReference>
<dbReference type="Gene3D" id="1.10.510.10">
    <property type="entry name" value="Transferase(Phosphotransferase) domain 1"/>
    <property type="match status" value="1"/>
</dbReference>
<comment type="caution">
    <text evidence="5">The sequence shown here is derived from an EMBL/GenBank/DDBJ whole genome shotgun (WGS) entry which is preliminary data.</text>
</comment>
<dbReference type="AlphaFoldDB" id="A0A9N9CL00"/>
<gene>
    <name evidence="5" type="ORF">ALEPTO_LOCUS8401</name>
</gene>
<dbReference type="PANTHER" id="PTHR44943">
    <property type="entry name" value="CELLULOSE SYNTHASE OPERON PROTEIN C"/>
    <property type="match status" value="1"/>
</dbReference>
<protein>
    <submittedName>
        <fullName evidence="5">3056_t:CDS:1</fullName>
    </submittedName>
</protein>
<dbReference type="Pfam" id="PF00069">
    <property type="entry name" value="Pkinase"/>
    <property type="match status" value="1"/>
</dbReference>
<dbReference type="OrthoDB" id="6718656at2759"/>
<dbReference type="SUPFAM" id="SSF48452">
    <property type="entry name" value="TPR-like"/>
    <property type="match status" value="1"/>
</dbReference>
<dbReference type="EMBL" id="CAJVPS010004705">
    <property type="protein sequence ID" value="CAG8607035.1"/>
    <property type="molecule type" value="Genomic_DNA"/>
</dbReference>
<dbReference type="GO" id="GO:0004672">
    <property type="term" value="F:protein kinase activity"/>
    <property type="evidence" value="ECO:0007669"/>
    <property type="project" value="InterPro"/>
</dbReference>
<dbReference type="PROSITE" id="PS50011">
    <property type="entry name" value="PROTEIN_KINASE_DOM"/>
    <property type="match status" value="1"/>
</dbReference>
<dbReference type="GO" id="GO:0005524">
    <property type="term" value="F:ATP binding"/>
    <property type="evidence" value="ECO:0007669"/>
    <property type="project" value="InterPro"/>
</dbReference>
<evidence type="ECO:0000256" key="1">
    <source>
        <dbReference type="ARBA" id="ARBA00022737"/>
    </source>
</evidence>
<keyword evidence="2 3" id="KW-0802">TPR repeat</keyword>
<keyword evidence="1" id="KW-0677">Repeat</keyword>
<evidence type="ECO:0000256" key="2">
    <source>
        <dbReference type="ARBA" id="ARBA00022803"/>
    </source>
</evidence>
<proteinExistence type="predicted"/>